<dbReference type="RefSeq" id="WP_189573082.1">
    <property type="nucleotide sequence ID" value="NZ_BMXI01000018.1"/>
</dbReference>
<dbReference type="InterPro" id="IPR029045">
    <property type="entry name" value="ClpP/crotonase-like_dom_sf"/>
</dbReference>
<dbReference type="InterPro" id="IPR020992">
    <property type="entry name" value="Tail_Prtase_C"/>
</dbReference>
<feature type="chain" id="PRO_5037449276" description="PDZ domain-containing protein" evidence="8">
    <location>
        <begin position="27"/>
        <end position="841"/>
    </location>
</feature>
<gene>
    <name evidence="10" type="ORF">GCM10007100_35230</name>
</gene>
<evidence type="ECO:0000256" key="8">
    <source>
        <dbReference type="SAM" id="SignalP"/>
    </source>
</evidence>
<evidence type="ECO:0000256" key="5">
    <source>
        <dbReference type="RuleBase" id="RU004404"/>
    </source>
</evidence>
<dbReference type="NCBIfam" id="TIGR00225">
    <property type="entry name" value="prc"/>
    <property type="match status" value="1"/>
</dbReference>
<dbReference type="GO" id="GO:0004175">
    <property type="term" value="F:endopeptidase activity"/>
    <property type="evidence" value="ECO:0007669"/>
    <property type="project" value="TreeGrafter"/>
</dbReference>
<dbReference type="PROSITE" id="PS50106">
    <property type="entry name" value="PDZ"/>
    <property type="match status" value="1"/>
</dbReference>
<name>A0A918WP67_9BACT</name>
<reference evidence="10" key="2">
    <citation type="submission" date="2020-09" db="EMBL/GenBank/DDBJ databases">
        <authorList>
            <person name="Sun Q."/>
            <person name="Kim S."/>
        </authorList>
    </citation>
    <scope>NUCLEOTIDE SEQUENCE</scope>
    <source>
        <strain evidence="10">KCTC 12988</strain>
    </source>
</reference>
<evidence type="ECO:0000313" key="11">
    <source>
        <dbReference type="Proteomes" id="UP000644507"/>
    </source>
</evidence>
<dbReference type="GO" id="GO:0007165">
    <property type="term" value="P:signal transduction"/>
    <property type="evidence" value="ECO:0007669"/>
    <property type="project" value="TreeGrafter"/>
</dbReference>
<sequence>MSLFIRPLLAVTALFFCSLAPLPAAADFNAVGKALTIMLGDSHFDGLRFENNLNKRILERYLHNLDPEKLYLTQEDVDEFTVQYTGQAQSPFDILLLRSRGMEPAREIYTRFATRVAERTEYIERLTDNAAFNFEGDTMVARSRKNAAWPQDSFAAQRIWGLKIADELLTEELLRDELLQQQEQAPKPAEGAAEKPPALPEPSPTKEEPEKPKTTPADNGKRPEQSAATKTEAEKPSPDAIPAKVVNENPPGPLPAPPQAEEPAPKVVPAPEPRFQKDSPRKIIKKRYQRFQESVQAAADEEIADYFFSAVAQAHDPHSDYLSVAENERFDRELRNQLTGIGAELSSQPDGSTKVAGIIVNGPAHRQGQLQPNDRIVAIDPMNDGRVVDVTFLPIERVVQLILGRKDTFVGIIIHNRTAEDSEKRKVVIRRGTIELKNAAASAEVVKVAQPEGAPLSLGWITIPSFYLDFEDADPSVYRDVKKLVSRLKREGVDGIALDLRNNPGGSLTEVPLLAGLFLPRGPVVQAKDQTGRVDILSSTPLSPIYNGPLVVVTDRNSASSSEIFAGVLQDYNRAIIVGESSTFGKGTVQEKMGVANFLRFMQDPSRAGDLKATVQKFYRVTGSSTQLRGVVPDIVLPSVNDSLEIGERYLPHALPHDAIRPAPGFRPMDRKGLHLPEVAEKSRQRVQASQDFKYIREDIIQTEVEFRTNLVSLNRKKRLDNAKTEKERIAARNRERRSRFERMQQFDDQRYHFLRLALDDLERAQLETVDRDRDSQAIILRAEENDEMGAEQAPEWPSGLDPYKREALDILTDLLNEIEAAEELEELKEAVRQGTAAGQL</sequence>
<dbReference type="SUPFAM" id="SSF52096">
    <property type="entry name" value="ClpP/crotonase"/>
    <property type="match status" value="1"/>
</dbReference>
<feature type="compositionally biased region" description="Basic and acidic residues" evidence="7">
    <location>
        <begin position="204"/>
        <end position="224"/>
    </location>
</feature>
<keyword evidence="4 5" id="KW-0720">Serine protease</keyword>
<feature type="compositionally biased region" description="Pro residues" evidence="7">
    <location>
        <begin position="250"/>
        <end position="272"/>
    </location>
</feature>
<dbReference type="CDD" id="cd07560">
    <property type="entry name" value="Peptidase_S41_CPP"/>
    <property type="match status" value="1"/>
</dbReference>
<organism evidence="10 11">
    <name type="scientific">Roseibacillus persicicus</name>
    <dbReference type="NCBI Taxonomy" id="454148"/>
    <lineage>
        <taxon>Bacteria</taxon>
        <taxon>Pseudomonadati</taxon>
        <taxon>Verrucomicrobiota</taxon>
        <taxon>Verrucomicrobiia</taxon>
        <taxon>Verrucomicrobiales</taxon>
        <taxon>Verrucomicrobiaceae</taxon>
        <taxon>Roseibacillus</taxon>
    </lineage>
</organism>
<evidence type="ECO:0000256" key="6">
    <source>
        <dbReference type="SAM" id="Coils"/>
    </source>
</evidence>
<dbReference type="Gene3D" id="3.30.750.44">
    <property type="match status" value="1"/>
</dbReference>
<dbReference type="InterPro" id="IPR005151">
    <property type="entry name" value="Tail-specific_protease"/>
</dbReference>
<keyword evidence="8" id="KW-0732">Signal</keyword>
<dbReference type="GO" id="GO:0008236">
    <property type="term" value="F:serine-type peptidase activity"/>
    <property type="evidence" value="ECO:0007669"/>
    <property type="project" value="UniProtKB-KW"/>
</dbReference>
<feature type="domain" description="PDZ" evidence="9">
    <location>
        <begin position="331"/>
        <end position="402"/>
    </location>
</feature>
<dbReference type="PANTHER" id="PTHR32060:SF22">
    <property type="entry name" value="CARBOXYL-TERMINAL-PROCESSING PEPTIDASE 3, CHLOROPLASTIC"/>
    <property type="match status" value="1"/>
</dbReference>
<evidence type="ECO:0000256" key="2">
    <source>
        <dbReference type="ARBA" id="ARBA00022670"/>
    </source>
</evidence>
<keyword evidence="2 5" id="KW-0645">Protease</keyword>
<comment type="similarity">
    <text evidence="1 5">Belongs to the peptidase S41A family.</text>
</comment>
<keyword evidence="3 5" id="KW-0378">Hydrolase</keyword>
<dbReference type="PANTHER" id="PTHR32060">
    <property type="entry name" value="TAIL-SPECIFIC PROTEASE"/>
    <property type="match status" value="1"/>
</dbReference>
<dbReference type="Gene3D" id="3.90.226.10">
    <property type="entry name" value="2-enoyl-CoA Hydratase, Chain A, domain 1"/>
    <property type="match status" value="1"/>
</dbReference>
<evidence type="ECO:0000313" key="10">
    <source>
        <dbReference type="EMBL" id="GHC64574.1"/>
    </source>
</evidence>
<feature type="region of interest" description="Disordered" evidence="7">
    <location>
        <begin position="183"/>
        <end position="276"/>
    </location>
</feature>
<dbReference type="CDD" id="cd06782">
    <property type="entry name" value="cpPDZ_CPP-like"/>
    <property type="match status" value="1"/>
</dbReference>
<evidence type="ECO:0000256" key="1">
    <source>
        <dbReference type="ARBA" id="ARBA00009179"/>
    </source>
</evidence>
<feature type="coiled-coil region" evidence="6">
    <location>
        <begin position="805"/>
        <end position="832"/>
    </location>
</feature>
<dbReference type="InterPro" id="IPR036034">
    <property type="entry name" value="PDZ_sf"/>
</dbReference>
<dbReference type="Pfam" id="PF11818">
    <property type="entry name" value="DUF3340"/>
    <property type="match status" value="1"/>
</dbReference>
<feature type="compositionally biased region" description="Low complexity" evidence="7">
    <location>
        <begin position="183"/>
        <end position="196"/>
    </location>
</feature>
<evidence type="ECO:0000256" key="4">
    <source>
        <dbReference type="ARBA" id="ARBA00022825"/>
    </source>
</evidence>
<evidence type="ECO:0000256" key="3">
    <source>
        <dbReference type="ARBA" id="ARBA00022801"/>
    </source>
</evidence>
<dbReference type="Proteomes" id="UP000644507">
    <property type="component" value="Unassembled WGS sequence"/>
</dbReference>
<dbReference type="GO" id="GO:0006508">
    <property type="term" value="P:proteolysis"/>
    <property type="evidence" value="ECO:0007669"/>
    <property type="project" value="UniProtKB-KW"/>
</dbReference>
<dbReference type="Pfam" id="PF17804">
    <property type="entry name" value="TSP_NTD"/>
    <property type="match status" value="1"/>
</dbReference>
<dbReference type="InterPro" id="IPR004447">
    <property type="entry name" value="Peptidase_S41A"/>
</dbReference>
<keyword evidence="6" id="KW-0175">Coiled coil</keyword>
<dbReference type="InterPro" id="IPR001478">
    <property type="entry name" value="PDZ"/>
</dbReference>
<reference evidence="10" key="1">
    <citation type="journal article" date="2014" name="Int. J. Syst. Evol. Microbiol.">
        <title>Complete genome sequence of Corynebacterium casei LMG S-19264T (=DSM 44701T), isolated from a smear-ripened cheese.</title>
        <authorList>
            <consortium name="US DOE Joint Genome Institute (JGI-PGF)"/>
            <person name="Walter F."/>
            <person name="Albersmeier A."/>
            <person name="Kalinowski J."/>
            <person name="Ruckert C."/>
        </authorList>
    </citation>
    <scope>NUCLEOTIDE SEQUENCE</scope>
    <source>
        <strain evidence="10">KCTC 12988</strain>
    </source>
</reference>
<dbReference type="EMBL" id="BMXI01000018">
    <property type="protein sequence ID" value="GHC64574.1"/>
    <property type="molecule type" value="Genomic_DNA"/>
</dbReference>
<dbReference type="Pfam" id="PF03572">
    <property type="entry name" value="Peptidase_S41"/>
    <property type="match status" value="1"/>
</dbReference>
<evidence type="ECO:0000256" key="7">
    <source>
        <dbReference type="SAM" id="MobiDB-lite"/>
    </source>
</evidence>
<protein>
    <recommendedName>
        <fullName evidence="9">PDZ domain-containing protein</fullName>
    </recommendedName>
</protein>
<keyword evidence="11" id="KW-1185">Reference proteome</keyword>
<dbReference type="Gene3D" id="2.30.42.10">
    <property type="match status" value="1"/>
</dbReference>
<accession>A0A918WP67</accession>
<dbReference type="SMART" id="SM00245">
    <property type="entry name" value="TSPc"/>
    <property type="match status" value="1"/>
</dbReference>
<dbReference type="AlphaFoldDB" id="A0A918WP67"/>
<dbReference type="Pfam" id="PF00595">
    <property type="entry name" value="PDZ"/>
    <property type="match status" value="1"/>
</dbReference>
<dbReference type="GO" id="GO:0030288">
    <property type="term" value="C:outer membrane-bounded periplasmic space"/>
    <property type="evidence" value="ECO:0007669"/>
    <property type="project" value="TreeGrafter"/>
</dbReference>
<feature type="signal peptide" evidence="8">
    <location>
        <begin position="1"/>
        <end position="26"/>
    </location>
</feature>
<dbReference type="InterPro" id="IPR040573">
    <property type="entry name" value="TSP_N"/>
</dbReference>
<proteinExistence type="inferred from homology"/>
<dbReference type="SUPFAM" id="SSF50156">
    <property type="entry name" value="PDZ domain-like"/>
    <property type="match status" value="1"/>
</dbReference>
<comment type="caution">
    <text evidence="10">The sequence shown here is derived from an EMBL/GenBank/DDBJ whole genome shotgun (WGS) entry which is preliminary data.</text>
</comment>
<evidence type="ECO:0000259" key="9">
    <source>
        <dbReference type="PROSITE" id="PS50106"/>
    </source>
</evidence>